<keyword evidence="2 3" id="KW-0560">Oxidoreductase</keyword>
<gene>
    <name evidence="3" type="ORF">MMF94_07025</name>
</gene>
<dbReference type="EMBL" id="JAKXMK010000006">
    <property type="protein sequence ID" value="MCH6165428.1"/>
    <property type="molecule type" value="Genomic_DNA"/>
</dbReference>
<accession>A0ABS9TAI0</accession>
<dbReference type="PRINTS" id="PR00080">
    <property type="entry name" value="SDRFAMILY"/>
</dbReference>
<dbReference type="NCBIfam" id="NF005559">
    <property type="entry name" value="PRK07231.1"/>
    <property type="match status" value="1"/>
</dbReference>
<protein>
    <submittedName>
        <fullName evidence="3">Glucose 1-dehydrogenase</fullName>
        <ecNumber evidence="3">1.1.1.47</ecNumber>
    </submittedName>
</protein>
<comment type="similarity">
    <text evidence="1">Belongs to the short-chain dehydrogenases/reductases (SDR) family.</text>
</comment>
<reference evidence="3 4" key="1">
    <citation type="submission" date="2022-03" db="EMBL/GenBank/DDBJ databases">
        <title>Pseudonocardia alaer sp. nov., a novel actinomycete isolated from reed forest soil.</title>
        <authorList>
            <person name="Wang L."/>
        </authorList>
    </citation>
    <scope>NUCLEOTIDE SEQUENCE [LARGE SCALE GENOMIC DNA]</scope>
    <source>
        <strain evidence="3 4">Y-16303</strain>
    </source>
</reference>
<dbReference type="InterPro" id="IPR036291">
    <property type="entry name" value="NAD(P)-bd_dom_sf"/>
</dbReference>
<dbReference type="GO" id="GO:0047936">
    <property type="term" value="F:glucose 1-dehydrogenase [NAD(P)+] activity"/>
    <property type="evidence" value="ECO:0007669"/>
    <property type="project" value="UniProtKB-EC"/>
</dbReference>
<dbReference type="Pfam" id="PF13561">
    <property type="entry name" value="adh_short_C2"/>
    <property type="match status" value="1"/>
</dbReference>
<dbReference type="SUPFAM" id="SSF51735">
    <property type="entry name" value="NAD(P)-binding Rossmann-fold domains"/>
    <property type="match status" value="1"/>
</dbReference>
<dbReference type="InterPro" id="IPR002347">
    <property type="entry name" value="SDR_fam"/>
</dbReference>
<dbReference type="Gene3D" id="3.40.50.720">
    <property type="entry name" value="NAD(P)-binding Rossmann-like Domain"/>
    <property type="match status" value="1"/>
</dbReference>
<evidence type="ECO:0000313" key="3">
    <source>
        <dbReference type="EMBL" id="MCH6165428.1"/>
    </source>
</evidence>
<sequence length="252" mass="25942">MGSMTGRAGVVTGAASGIGRATAIRAAQEGARVLVADLESARVGGEETVKIIRDAGGEADFQACDVSRAADHEALVAGVLDRFGSLDFAHNNAGIPGGGKLLADVEDEDFDRVIAVNLRGVFLGMKHQIRQMLRGGGGSIVNTASNAGLRGVKRLGPYTAAKHGLVGLTKNAAVEYAEDHIRVNAVAPGTIMTGFARGATPERLAQIMKPQAMQRIGEAEEVAAAVVWLLSDDASFVTGVTLPVDAGSVAGW</sequence>
<dbReference type="InterPro" id="IPR020904">
    <property type="entry name" value="Sc_DH/Rdtase_CS"/>
</dbReference>
<proteinExistence type="inferred from homology"/>
<dbReference type="CDD" id="cd05233">
    <property type="entry name" value="SDR_c"/>
    <property type="match status" value="1"/>
</dbReference>
<comment type="caution">
    <text evidence="3">The sequence shown here is derived from an EMBL/GenBank/DDBJ whole genome shotgun (WGS) entry which is preliminary data.</text>
</comment>
<dbReference type="RefSeq" id="WP_241035466.1">
    <property type="nucleotide sequence ID" value="NZ_BAAAJF010000032.1"/>
</dbReference>
<dbReference type="PRINTS" id="PR00081">
    <property type="entry name" value="GDHRDH"/>
</dbReference>
<evidence type="ECO:0000256" key="1">
    <source>
        <dbReference type="ARBA" id="ARBA00006484"/>
    </source>
</evidence>
<name>A0ABS9TAI0_9PSEU</name>
<keyword evidence="4" id="KW-1185">Reference proteome</keyword>
<evidence type="ECO:0000256" key="2">
    <source>
        <dbReference type="ARBA" id="ARBA00023002"/>
    </source>
</evidence>
<dbReference type="PROSITE" id="PS00061">
    <property type="entry name" value="ADH_SHORT"/>
    <property type="match status" value="1"/>
</dbReference>
<dbReference type="PANTHER" id="PTHR24321">
    <property type="entry name" value="DEHYDROGENASES, SHORT CHAIN"/>
    <property type="match status" value="1"/>
</dbReference>
<evidence type="ECO:0000313" key="4">
    <source>
        <dbReference type="Proteomes" id="UP001299970"/>
    </source>
</evidence>
<dbReference type="EC" id="1.1.1.47" evidence="3"/>
<organism evidence="3 4">
    <name type="scientific">Pseudonocardia alaniniphila</name>
    <dbReference type="NCBI Taxonomy" id="75291"/>
    <lineage>
        <taxon>Bacteria</taxon>
        <taxon>Bacillati</taxon>
        <taxon>Actinomycetota</taxon>
        <taxon>Actinomycetes</taxon>
        <taxon>Pseudonocardiales</taxon>
        <taxon>Pseudonocardiaceae</taxon>
        <taxon>Pseudonocardia</taxon>
    </lineage>
</organism>
<dbReference type="PANTHER" id="PTHR24321:SF11">
    <property type="entry name" value="BLR0893 PROTEIN"/>
    <property type="match status" value="1"/>
</dbReference>
<dbReference type="Proteomes" id="UP001299970">
    <property type="component" value="Unassembled WGS sequence"/>
</dbReference>